<sequence>MPELQLIELEDGSEEFPRSRFWMSLEQKRKFCQVIKNSKLPQGYASNLSRCVQVGERKIAGYKSQDALFMMNYLLPIVVKTTLPKDVASPLIRLSPFFKGICSNSNDPYSEVIPEPKRKSRVRLQGKGVKKSNLKKKENKSDFIFLAEFLENMQAQLVQQLAPSVTNAILTQLRDANIFLLTKMGNLLNLEPQSIRILFGSEQNIKYKDLKGHVCPVQIRL</sequence>
<dbReference type="Proteomes" id="UP000596660">
    <property type="component" value="Unplaced"/>
</dbReference>
<protein>
    <submittedName>
        <fullName evidence="1">Uncharacterized protein</fullName>
    </submittedName>
</protein>
<dbReference type="Gramene" id="AUR62042133-RA">
    <property type="protein sequence ID" value="AUR62042133-RA:cds"/>
    <property type="gene ID" value="AUR62042133"/>
</dbReference>
<name>A0A803N8G8_CHEQI</name>
<keyword evidence="2" id="KW-1185">Reference proteome</keyword>
<evidence type="ECO:0000313" key="2">
    <source>
        <dbReference type="Proteomes" id="UP000596660"/>
    </source>
</evidence>
<dbReference type="AlphaFoldDB" id="A0A803N8G8"/>
<proteinExistence type="predicted"/>
<evidence type="ECO:0000313" key="1">
    <source>
        <dbReference type="EnsemblPlants" id="AUR62042133-RA:cds"/>
    </source>
</evidence>
<dbReference type="EnsemblPlants" id="AUR62042133-RA">
    <property type="protein sequence ID" value="AUR62042133-RA:cds"/>
    <property type="gene ID" value="AUR62042133"/>
</dbReference>
<reference evidence="1" key="2">
    <citation type="submission" date="2021-03" db="UniProtKB">
        <authorList>
            <consortium name="EnsemblPlants"/>
        </authorList>
    </citation>
    <scope>IDENTIFICATION</scope>
</reference>
<organism evidence="1 2">
    <name type="scientific">Chenopodium quinoa</name>
    <name type="common">Quinoa</name>
    <dbReference type="NCBI Taxonomy" id="63459"/>
    <lineage>
        <taxon>Eukaryota</taxon>
        <taxon>Viridiplantae</taxon>
        <taxon>Streptophyta</taxon>
        <taxon>Embryophyta</taxon>
        <taxon>Tracheophyta</taxon>
        <taxon>Spermatophyta</taxon>
        <taxon>Magnoliopsida</taxon>
        <taxon>eudicotyledons</taxon>
        <taxon>Gunneridae</taxon>
        <taxon>Pentapetalae</taxon>
        <taxon>Caryophyllales</taxon>
        <taxon>Chenopodiaceae</taxon>
        <taxon>Chenopodioideae</taxon>
        <taxon>Atripliceae</taxon>
        <taxon>Chenopodium</taxon>
    </lineage>
</organism>
<reference evidence="1" key="1">
    <citation type="journal article" date="2017" name="Nature">
        <title>The genome of Chenopodium quinoa.</title>
        <authorList>
            <person name="Jarvis D.E."/>
            <person name="Ho Y.S."/>
            <person name="Lightfoot D.J."/>
            <person name="Schmoeckel S.M."/>
            <person name="Li B."/>
            <person name="Borm T.J.A."/>
            <person name="Ohyanagi H."/>
            <person name="Mineta K."/>
            <person name="Michell C.T."/>
            <person name="Saber N."/>
            <person name="Kharbatia N.M."/>
            <person name="Rupper R.R."/>
            <person name="Sharp A.R."/>
            <person name="Dally N."/>
            <person name="Boughton B.A."/>
            <person name="Woo Y.H."/>
            <person name="Gao G."/>
            <person name="Schijlen E.G.W.M."/>
            <person name="Guo X."/>
            <person name="Momin A.A."/>
            <person name="Negrao S."/>
            <person name="Al-Babili S."/>
            <person name="Gehring C."/>
            <person name="Roessner U."/>
            <person name="Jung C."/>
            <person name="Murphy K."/>
            <person name="Arold S.T."/>
            <person name="Gojobori T."/>
            <person name="van der Linden C.G."/>
            <person name="van Loo E.N."/>
            <person name="Jellen E.N."/>
            <person name="Maughan P.J."/>
            <person name="Tester M."/>
        </authorList>
    </citation>
    <scope>NUCLEOTIDE SEQUENCE [LARGE SCALE GENOMIC DNA]</scope>
    <source>
        <strain evidence="1">cv. PI 614886</strain>
    </source>
</reference>
<accession>A0A803N8G8</accession>